<evidence type="ECO:0000313" key="2">
    <source>
        <dbReference type="EMBL" id="RLJ69328.1"/>
    </source>
</evidence>
<dbReference type="EMBL" id="SOPX01000003">
    <property type="protein sequence ID" value="TFB30298.1"/>
    <property type="molecule type" value="Genomic_DNA"/>
</dbReference>
<sequence length="512" mass="58696">MAKPNCSSPGCERESLSYSHFCGQHTSNGQLKRAINKLTEDDLTDVYWDEVELKKILFKNKHFAAGTFSNIDFYDVKFINCGFSDCDFERAVMTKCVFENCELEKCVFTDVTFQESRFSSCRILDGGFNEINIADESVFIDCDLDSCEFSGGIFSETCSISASRFYNNIFTQVSISRASFVKCQFIESRFSKSTLYDSSFIDCHFNTITHDFKLTGPPILCDFNGTVFINTIIPKNFRIWNNFKQRPVDFYGKTVERLLKVNNPDNLKELALVLQHLESFPQINANLLSLDVKELFRRLAADAGHAGNYEAIGEILSAYGRIPEKFRTQTGFFLPPAEGGQGLQQGQAKLNIRVTLDRWTVSQVSTFLSLMNEMEEVLPEGLAHEIEVIERGSFIIQILGSLKPLLAYFQTILDFKKSGYELKLKDLEIESRKIDLESQRRLKHLEVRKAEQDIEKTDLEIYSQKLELMKKIKDHTGYDHLAYSKSKKGKKAEEIAEIMKQEFPILHLRLEE</sequence>
<proteinExistence type="predicted"/>
<dbReference type="PANTHER" id="PTHR42999">
    <property type="entry name" value="ANTIBIOTIC RESISTANCE PROTEIN MCBG"/>
    <property type="match status" value="1"/>
</dbReference>
<dbReference type="AlphaFoldDB" id="A0A497XN59"/>
<organism evidence="2 4">
    <name type="scientific">Pedobacter alluvionis</name>
    <dbReference type="NCBI Taxonomy" id="475253"/>
    <lineage>
        <taxon>Bacteria</taxon>
        <taxon>Pseudomonadati</taxon>
        <taxon>Bacteroidota</taxon>
        <taxon>Sphingobacteriia</taxon>
        <taxon>Sphingobacteriales</taxon>
        <taxon>Sphingobacteriaceae</taxon>
        <taxon>Pedobacter</taxon>
    </lineage>
</organism>
<reference evidence="2 4" key="1">
    <citation type="submission" date="2018-10" db="EMBL/GenBank/DDBJ databases">
        <title>Genomic Encyclopedia of Archaeal and Bacterial Type Strains, Phase II (KMG-II): from individual species to whole genera.</title>
        <authorList>
            <person name="Goeker M."/>
        </authorList>
    </citation>
    <scope>NUCLEOTIDE SEQUENCE [LARGE SCALE GENOMIC DNA]</scope>
    <source>
        <strain evidence="2 4">DSM 19624</strain>
    </source>
</reference>
<evidence type="ECO:0000259" key="1">
    <source>
        <dbReference type="Pfam" id="PF23894"/>
    </source>
</evidence>
<reference evidence="3 5" key="2">
    <citation type="submission" date="2019-03" db="EMBL/GenBank/DDBJ databases">
        <authorList>
            <person name="He R.-H."/>
        </authorList>
    </citation>
    <scope>NUCLEOTIDE SEQUENCE [LARGE SCALE GENOMIC DNA]</scope>
    <source>
        <strain evidence="3 5">DSM 19624</strain>
    </source>
</reference>
<name>A0A497XN59_9SPHI</name>
<dbReference type="PANTHER" id="PTHR42999:SF1">
    <property type="entry name" value="PENTAPEPTIDE REPEAT-CONTAINING PROTEIN"/>
    <property type="match status" value="1"/>
</dbReference>
<comment type="caution">
    <text evidence="2">The sequence shown here is derived from an EMBL/GenBank/DDBJ whole genome shotgun (WGS) entry which is preliminary data.</text>
</comment>
<dbReference type="SUPFAM" id="SSF141571">
    <property type="entry name" value="Pentapeptide repeat-like"/>
    <property type="match status" value="1"/>
</dbReference>
<dbReference type="RefSeq" id="WP_121288045.1">
    <property type="nucleotide sequence ID" value="NZ_RCCK01000017.1"/>
</dbReference>
<evidence type="ECO:0000313" key="3">
    <source>
        <dbReference type="EMBL" id="TFB30298.1"/>
    </source>
</evidence>
<accession>A0A497XN59</accession>
<dbReference type="Proteomes" id="UP000297429">
    <property type="component" value="Unassembled WGS sequence"/>
</dbReference>
<dbReference type="InterPro" id="IPR052949">
    <property type="entry name" value="PA_immunity-related"/>
</dbReference>
<dbReference type="Gene3D" id="2.160.20.80">
    <property type="entry name" value="E3 ubiquitin-protein ligase SopA"/>
    <property type="match status" value="2"/>
</dbReference>
<dbReference type="Pfam" id="PF23894">
    <property type="entry name" value="LD_SV2"/>
    <property type="match status" value="1"/>
</dbReference>
<gene>
    <name evidence="2" type="ORF">BCL90_5250</name>
    <name evidence="3" type="ORF">E3V97_19215</name>
</gene>
<evidence type="ECO:0000313" key="4">
    <source>
        <dbReference type="Proteomes" id="UP000273898"/>
    </source>
</evidence>
<evidence type="ECO:0000313" key="5">
    <source>
        <dbReference type="Proteomes" id="UP000297429"/>
    </source>
</evidence>
<dbReference type="Proteomes" id="UP000273898">
    <property type="component" value="Unassembled WGS sequence"/>
</dbReference>
<dbReference type="InterPro" id="IPR055415">
    <property type="entry name" value="LD_SV2"/>
</dbReference>
<dbReference type="EMBL" id="RCCK01000017">
    <property type="protein sequence ID" value="RLJ69328.1"/>
    <property type="molecule type" value="Genomic_DNA"/>
</dbReference>
<keyword evidence="5" id="KW-1185">Reference proteome</keyword>
<dbReference type="OrthoDB" id="5293049at2"/>
<protein>
    <submittedName>
        <fullName evidence="2">Uncharacterized protein YjbI with pentapeptide repeats</fullName>
    </submittedName>
</protein>
<feature type="domain" description="SV2A/B/C luminal" evidence="1">
    <location>
        <begin position="52"/>
        <end position="126"/>
    </location>
</feature>